<keyword evidence="2" id="KW-0812">Transmembrane</keyword>
<dbReference type="Gene3D" id="2.60.120.260">
    <property type="entry name" value="Galactose-binding domain-like"/>
    <property type="match status" value="2"/>
</dbReference>
<gene>
    <name evidence="3" type="ORF">V865_001664</name>
</gene>
<evidence type="ECO:0000256" key="2">
    <source>
        <dbReference type="SAM" id="Phobius"/>
    </source>
</evidence>
<proteinExistence type="predicted"/>
<accession>A0AAX4KDP3</accession>
<feature type="transmembrane region" description="Helical" evidence="2">
    <location>
        <begin position="324"/>
        <end position="349"/>
    </location>
</feature>
<keyword evidence="2" id="KW-0472">Membrane</keyword>
<dbReference type="GeneID" id="91100468"/>
<dbReference type="EMBL" id="CP144089">
    <property type="protein sequence ID" value="WWD03610.1"/>
    <property type="molecule type" value="Genomic_DNA"/>
</dbReference>
<dbReference type="Proteomes" id="UP001358614">
    <property type="component" value="Chromosome 1"/>
</dbReference>
<keyword evidence="2" id="KW-1133">Transmembrane helix</keyword>
<evidence type="ECO:0000313" key="4">
    <source>
        <dbReference type="Proteomes" id="UP001358614"/>
    </source>
</evidence>
<dbReference type="KEGG" id="ker:91100468"/>
<feature type="compositionally biased region" description="Low complexity" evidence="1">
    <location>
        <begin position="445"/>
        <end position="460"/>
    </location>
</feature>
<evidence type="ECO:0000256" key="1">
    <source>
        <dbReference type="SAM" id="MobiDB-lite"/>
    </source>
</evidence>
<sequence>MNITIDDRSPQIIYKTTTNSWYVDHTSNNLTSQYFDSTFYTSDGENDSATLEFNGTAIYVYGAKRDYHGTYGVQLDDDHLEELDGYSDDVLIQELLFKKEGLDNDKEHTITLTNLPSKTTHPRVSKGFSKWYLDIDHFVITVPNKVEEIVTTTIDDSSPYAQYVGTGWSNSTFGGGYYNNTAKINYGVGDSMSLKFTGTNIQVYGTINTDHGAYSISMDGNPAKMFDGYFFQARFSTVLYTATNLPEGEHTLVMQNAGGGKEGNGMEFDYAVVNSTKLSAGSGTGTSTGGGTNANSNGSSSNNTDNPANSDSDASSSSSSSSNVGAIAGGAVAGVICVLAIAALLWSFLFKKKNDHRRVNERQLIDLTGDEVKPYPGQNQNSPYYDSPPSHLGIPYTSSSVSGNSATNEGLIINTPANSTPFLAAIPAPPGSNASSFHMTQISHSQYASSSSDGNGDGSSTFAAPSANTFGRLPTASEGGQGHAQTLSPISENGGGGSSSNDAIGLGGRFGNGDTKNYLLFKIIIISRTIWISVKVQ</sequence>
<evidence type="ECO:0008006" key="5">
    <source>
        <dbReference type="Google" id="ProtNLM"/>
    </source>
</evidence>
<keyword evidence="4" id="KW-1185">Reference proteome</keyword>
<feature type="region of interest" description="Disordered" evidence="1">
    <location>
        <begin position="445"/>
        <end position="499"/>
    </location>
</feature>
<dbReference type="RefSeq" id="XP_066081577.1">
    <property type="nucleotide sequence ID" value="XM_066225480.1"/>
</dbReference>
<feature type="region of interest" description="Disordered" evidence="1">
    <location>
        <begin position="281"/>
        <end position="321"/>
    </location>
</feature>
<feature type="compositionally biased region" description="Gly residues" evidence="1">
    <location>
        <begin position="282"/>
        <end position="292"/>
    </location>
</feature>
<evidence type="ECO:0000313" key="3">
    <source>
        <dbReference type="EMBL" id="WWD03610.1"/>
    </source>
</evidence>
<dbReference type="AlphaFoldDB" id="A0AAX4KDP3"/>
<name>A0AAX4KDP3_9TREE</name>
<organism evidence="3 4">
    <name type="scientific">Kwoniella europaea PYCC6329</name>
    <dbReference type="NCBI Taxonomy" id="1423913"/>
    <lineage>
        <taxon>Eukaryota</taxon>
        <taxon>Fungi</taxon>
        <taxon>Dikarya</taxon>
        <taxon>Basidiomycota</taxon>
        <taxon>Agaricomycotina</taxon>
        <taxon>Tremellomycetes</taxon>
        <taxon>Tremellales</taxon>
        <taxon>Cryptococcaceae</taxon>
        <taxon>Kwoniella</taxon>
    </lineage>
</organism>
<feature type="compositionally biased region" description="Low complexity" evidence="1">
    <location>
        <begin position="293"/>
        <end position="321"/>
    </location>
</feature>
<protein>
    <recommendedName>
        <fullName evidence="5">Peptidase A1 domain-containing protein</fullName>
    </recommendedName>
</protein>
<reference evidence="3 4" key="1">
    <citation type="submission" date="2024-01" db="EMBL/GenBank/DDBJ databases">
        <title>Comparative genomics of Cryptococcus and Kwoniella reveals pathogenesis evolution and contrasting modes of karyotype evolution via chromosome fusion or intercentromeric recombination.</title>
        <authorList>
            <person name="Coelho M.A."/>
            <person name="David-Palma M."/>
            <person name="Shea T."/>
            <person name="Bowers K."/>
            <person name="McGinley-Smith S."/>
            <person name="Mohammad A.W."/>
            <person name="Gnirke A."/>
            <person name="Yurkov A.M."/>
            <person name="Nowrousian M."/>
            <person name="Sun S."/>
            <person name="Cuomo C.A."/>
            <person name="Heitman J."/>
        </authorList>
    </citation>
    <scope>NUCLEOTIDE SEQUENCE [LARGE SCALE GENOMIC DNA]</scope>
    <source>
        <strain evidence="3 4">PYCC6329</strain>
    </source>
</reference>